<feature type="transmembrane region" description="Helical" evidence="1">
    <location>
        <begin position="278"/>
        <end position="296"/>
    </location>
</feature>
<dbReference type="RefSeq" id="WP_058317317.1">
    <property type="nucleotide sequence ID" value="NZ_JBMYKQ010000059.1"/>
</dbReference>
<evidence type="ECO:0000256" key="1">
    <source>
        <dbReference type="SAM" id="Phobius"/>
    </source>
</evidence>
<accession>A0A0P1GLX2</accession>
<gene>
    <name evidence="2" type="ORF">TM5383_00335</name>
</gene>
<evidence type="ECO:0000313" key="3">
    <source>
        <dbReference type="Proteomes" id="UP000051681"/>
    </source>
</evidence>
<dbReference type="EMBL" id="CYSF01000002">
    <property type="protein sequence ID" value="CUH83152.1"/>
    <property type="molecule type" value="Genomic_DNA"/>
</dbReference>
<feature type="transmembrane region" description="Helical" evidence="1">
    <location>
        <begin position="203"/>
        <end position="225"/>
    </location>
</feature>
<keyword evidence="1" id="KW-0812">Transmembrane</keyword>
<dbReference type="AlphaFoldDB" id="A0A0P1GLX2"/>
<sequence>MSDIINYSGNTHELPPRPKFIGWYEETIPIRGCRLDLDGIKELYIELSSINRKFGAGEIAGLVRDPEMSDAEWNGYQEYLLEDAFCLAILIKGENDQQVYGESSEVFESEALPNPIKAIYFDNVKAWRRHAPNVDPQNRIEVYLDFGKPPLLDPTSVLSEPTPNASNVSVRADDMTYFRAVQKVVDDKLLSHRTWYSAIHGSFAYDVGIWLVALPAGLVIATFYMESLLPVGSRLEVYRWAFFIYALGLTVLGYRFVTGYAKWAFPVNVLADNKDRSVRHRVALGGIFAALGYKAFDAVYSLLPF</sequence>
<keyword evidence="1" id="KW-1133">Transmembrane helix</keyword>
<feature type="transmembrane region" description="Helical" evidence="1">
    <location>
        <begin position="237"/>
        <end position="257"/>
    </location>
</feature>
<evidence type="ECO:0000313" key="2">
    <source>
        <dbReference type="EMBL" id="CUH83152.1"/>
    </source>
</evidence>
<name>A0A0P1GLX2_9RHOB</name>
<keyword evidence="3" id="KW-1185">Reference proteome</keyword>
<dbReference type="Proteomes" id="UP000051681">
    <property type="component" value="Unassembled WGS sequence"/>
</dbReference>
<keyword evidence="1" id="KW-0472">Membrane</keyword>
<proteinExistence type="predicted"/>
<organism evidence="2 3">
    <name type="scientific">Thalassovita mediterranea</name>
    <dbReference type="NCBI Taxonomy" id="340021"/>
    <lineage>
        <taxon>Bacteria</taxon>
        <taxon>Pseudomonadati</taxon>
        <taxon>Pseudomonadota</taxon>
        <taxon>Alphaproteobacteria</taxon>
        <taxon>Rhodobacterales</taxon>
        <taxon>Roseobacteraceae</taxon>
        <taxon>Thalassovita</taxon>
    </lineage>
</organism>
<dbReference type="STRING" id="340021.TM5383_00335"/>
<protein>
    <submittedName>
        <fullName evidence="2">Uncharacterized protein</fullName>
    </submittedName>
</protein>
<reference evidence="2 3" key="1">
    <citation type="submission" date="2015-09" db="EMBL/GenBank/DDBJ databases">
        <authorList>
            <consortium name="Swine Surveillance"/>
        </authorList>
    </citation>
    <scope>NUCLEOTIDE SEQUENCE [LARGE SCALE GENOMIC DNA]</scope>
    <source>
        <strain evidence="2 3">CECT 8383</strain>
    </source>
</reference>